<accession>A0A1R4ECN2</accession>
<reference evidence="2" key="1">
    <citation type="submission" date="2017-02" db="EMBL/GenBank/DDBJ databases">
        <authorList>
            <person name="Mornico D."/>
        </authorList>
    </citation>
    <scope>NUCLEOTIDE SEQUENCE [LARGE SCALE GENOMIC DNA]</scope>
</reference>
<dbReference type="EMBL" id="FUGD01000038">
    <property type="protein sequence ID" value="SJM36262.1"/>
    <property type="molecule type" value="Genomic_DNA"/>
</dbReference>
<dbReference type="Proteomes" id="UP000188169">
    <property type="component" value="Unassembled WGS sequence"/>
</dbReference>
<name>A0A1R4ECN2_9GAMM</name>
<evidence type="ECO:0000313" key="2">
    <source>
        <dbReference type="Proteomes" id="UP000188169"/>
    </source>
</evidence>
<keyword evidence="2" id="KW-1185">Reference proteome</keyword>
<organism evidence="1 2">
    <name type="scientific">Psychrobacter pasteurii</name>
    <dbReference type="NCBI Taxonomy" id="1945520"/>
    <lineage>
        <taxon>Bacteria</taxon>
        <taxon>Pseudomonadati</taxon>
        <taxon>Pseudomonadota</taxon>
        <taxon>Gammaproteobacteria</taxon>
        <taxon>Moraxellales</taxon>
        <taxon>Moraxellaceae</taxon>
        <taxon>Psychrobacter</taxon>
    </lineage>
</organism>
<evidence type="ECO:0000313" key="1">
    <source>
        <dbReference type="EMBL" id="SJM36262.1"/>
    </source>
</evidence>
<protein>
    <submittedName>
        <fullName evidence="1">Uncharacterized protein</fullName>
    </submittedName>
</protein>
<sequence length="46" mass="5097">MNYFQKNKIKTIESVLTVVGGDVVYGAGEYNKLNPQLPALSQARLQ</sequence>
<gene>
    <name evidence="1" type="ORF">A1019T_00223</name>
</gene>
<dbReference type="RefSeq" id="WP_167367018.1">
    <property type="nucleotide sequence ID" value="NZ_FUGD01000038.1"/>
</dbReference>
<dbReference type="AlphaFoldDB" id="A0A1R4ECN2"/>
<proteinExistence type="predicted"/>